<evidence type="ECO:0000256" key="1">
    <source>
        <dbReference type="ARBA" id="ARBA00012928"/>
    </source>
</evidence>
<dbReference type="SUPFAM" id="SSF52467">
    <property type="entry name" value="DHS-like NAD/FAD-binding domain"/>
    <property type="match status" value="1"/>
</dbReference>
<accession>A0A1I3DN12</accession>
<keyword evidence="7" id="KW-1185">Reference proteome</keyword>
<dbReference type="PANTHER" id="PTHR11085:SF4">
    <property type="entry name" value="NAD-DEPENDENT PROTEIN DEACYLASE"/>
    <property type="match status" value="1"/>
</dbReference>
<name>A0A1I3DN12_9FIRM</name>
<comment type="caution">
    <text evidence="4">Lacks conserved residue(s) required for the propagation of feature annotation.</text>
</comment>
<dbReference type="InterPro" id="IPR050134">
    <property type="entry name" value="NAD-dep_sirtuin_deacylases"/>
</dbReference>
<dbReference type="RefSeq" id="WP_093371370.1">
    <property type="nucleotide sequence ID" value="NZ_FOQA01000004.1"/>
</dbReference>
<dbReference type="Gene3D" id="3.40.50.1220">
    <property type="entry name" value="TPP-binding domain"/>
    <property type="match status" value="1"/>
</dbReference>
<evidence type="ECO:0000256" key="2">
    <source>
        <dbReference type="ARBA" id="ARBA00022679"/>
    </source>
</evidence>
<gene>
    <name evidence="6" type="ORF">SAMN05192551_10429</name>
</gene>
<dbReference type="Proteomes" id="UP000199287">
    <property type="component" value="Unassembled WGS sequence"/>
</dbReference>
<dbReference type="Gene3D" id="3.30.1600.10">
    <property type="entry name" value="SIR2/SIRT2 'Small Domain"/>
    <property type="match status" value="1"/>
</dbReference>
<evidence type="ECO:0000256" key="4">
    <source>
        <dbReference type="PROSITE-ProRule" id="PRU00236"/>
    </source>
</evidence>
<sequence length="246" mass="28032">MNKRIIEEIKEKLEAAENIVFFGGAGTSTESHIPDFRSASQGLYQKDTKGYPPEELLSHRMLRYKPEVFFEYYLNNLVYPEAKPNKAHKVLAEWEKQGRLKAIITQNIDGLHQMAGSQNVLEVHGSVLKNYCIDCGEKETLDEMIKQKDRIPECKTCNGIVRPDVVLYGESLDTEVLETAVWHISQSDFLIVGGSSLVVHPAAGLINYYRGKDLLIINRDNTPYDHRARWTIRESIGQTMETLNSF</sequence>
<dbReference type="InterPro" id="IPR026591">
    <property type="entry name" value="Sirtuin_cat_small_dom_sf"/>
</dbReference>
<evidence type="ECO:0000259" key="5">
    <source>
        <dbReference type="PROSITE" id="PS50305"/>
    </source>
</evidence>
<dbReference type="GO" id="GO:0017136">
    <property type="term" value="F:histone deacetylase activity, NAD-dependent"/>
    <property type="evidence" value="ECO:0007669"/>
    <property type="project" value="TreeGrafter"/>
</dbReference>
<dbReference type="InterPro" id="IPR029035">
    <property type="entry name" value="DHS-like_NAD/FAD-binding_dom"/>
</dbReference>
<keyword evidence="2" id="KW-0808">Transferase</keyword>
<dbReference type="Pfam" id="PF02146">
    <property type="entry name" value="SIR2"/>
    <property type="match status" value="1"/>
</dbReference>
<dbReference type="STRING" id="69895.SAMN05192551_10429"/>
<dbReference type="NCBIfam" id="NF001753">
    <property type="entry name" value="PRK00481.1-3"/>
    <property type="match status" value="1"/>
</dbReference>
<protein>
    <recommendedName>
        <fullName evidence="1">protein acetyllysine N-acetyltransferase</fullName>
        <ecNumber evidence="1">2.3.1.286</ecNumber>
    </recommendedName>
</protein>
<feature type="domain" description="Deacetylase sirtuin-type" evidence="5">
    <location>
        <begin position="1"/>
        <end position="246"/>
    </location>
</feature>
<dbReference type="EC" id="2.3.1.286" evidence="1"/>
<dbReference type="EMBL" id="FOQA01000004">
    <property type="protein sequence ID" value="SFH88086.1"/>
    <property type="molecule type" value="Genomic_DNA"/>
</dbReference>
<keyword evidence="3" id="KW-0520">NAD</keyword>
<dbReference type="GO" id="GO:0070403">
    <property type="term" value="F:NAD+ binding"/>
    <property type="evidence" value="ECO:0007669"/>
    <property type="project" value="InterPro"/>
</dbReference>
<dbReference type="AlphaFoldDB" id="A0A1I3DN12"/>
<evidence type="ECO:0000313" key="6">
    <source>
        <dbReference type="EMBL" id="SFH88086.1"/>
    </source>
</evidence>
<dbReference type="InterPro" id="IPR003000">
    <property type="entry name" value="Sirtuin"/>
</dbReference>
<dbReference type="OrthoDB" id="9800582at2"/>
<organism evidence="6 7">
    <name type="scientific">Tindallia magadiensis</name>
    <dbReference type="NCBI Taxonomy" id="69895"/>
    <lineage>
        <taxon>Bacteria</taxon>
        <taxon>Bacillati</taxon>
        <taxon>Bacillota</taxon>
        <taxon>Clostridia</taxon>
        <taxon>Peptostreptococcales</taxon>
        <taxon>Tindalliaceae</taxon>
        <taxon>Tindallia</taxon>
    </lineage>
</organism>
<evidence type="ECO:0000256" key="3">
    <source>
        <dbReference type="ARBA" id="ARBA00023027"/>
    </source>
</evidence>
<evidence type="ECO:0000313" key="7">
    <source>
        <dbReference type="Proteomes" id="UP000199287"/>
    </source>
</evidence>
<dbReference type="InterPro" id="IPR026590">
    <property type="entry name" value="Ssirtuin_cat_dom"/>
</dbReference>
<dbReference type="PANTHER" id="PTHR11085">
    <property type="entry name" value="NAD-DEPENDENT PROTEIN DEACYLASE SIRTUIN-5, MITOCHONDRIAL-RELATED"/>
    <property type="match status" value="1"/>
</dbReference>
<dbReference type="NCBIfam" id="NF001752">
    <property type="entry name" value="PRK00481.1-1"/>
    <property type="match status" value="1"/>
</dbReference>
<dbReference type="PROSITE" id="PS50305">
    <property type="entry name" value="SIRTUIN"/>
    <property type="match status" value="1"/>
</dbReference>
<proteinExistence type="predicted"/>
<reference evidence="7" key="1">
    <citation type="submission" date="2016-10" db="EMBL/GenBank/DDBJ databases">
        <authorList>
            <person name="Varghese N."/>
            <person name="Submissions S."/>
        </authorList>
    </citation>
    <scope>NUCLEOTIDE SEQUENCE [LARGE SCALE GENOMIC DNA]</scope>
    <source>
        <strain evidence="7">Z-7934</strain>
    </source>
</reference>